<gene>
    <name evidence="1" type="ORF">JK359_10590</name>
</gene>
<keyword evidence="2" id="KW-1185">Reference proteome</keyword>
<dbReference type="InterPro" id="IPR036689">
    <property type="entry name" value="ESAT-6-like_sf"/>
</dbReference>
<dbReference type="RefSeq" id="WP_201834292.1">
    <property type="nucleotide sequence ID" value="NZ_JAERRK010000004.1"/>
</dbReference>
<evidence type="ECO:0000313" key="1">
    <source>
        <dbReference type="EMBL" id="MBL1082425.1"/>
    </source>
</evidence>
<dbReference type="SUPFAM" id="SSF140453">
    <property type="entry name" value="EsxAB dimer-like"/>
    <property type="match status" value="1"/>
</dbReference>
<comment type="caution">
    <text evidence="1">The sequence shown here is derived from an EMBL/GenBank/DDBJ whole genome shotgun (WGS) entry which is preliminary data.</text>
</comment>
<accession>A0A937EHL5</accession>
<protein>
    <submittedName>
        <fullName evidence="1">Uncharacterized protein</fullName>
    </submittedName>
</protein>
<proteinExistence type="predicted"/>
<evidence type="ECO:0000313" key="2">
    <source>
        <dbReference type="Proteomes" id="UP000661858"/>
    </source>
</evidence>
<name>A0A937EHL5_9ACTN</name>
<dbReference type="Proteomes" id="UP000661858">
    <property type="component" value="Unassembled WGS sequence"/>
</dbReference>
<sequence>MADIPDGLIELERAAEEARARLAGLTGDQYDAQERRWCEAAGALRAAVTEYAEATGSSRQDVERAVRRALHCAQEDPAVE</sequence>
<reference evidence="1" key="1">
    <citation type="submission" date="2021-01" db="EMBL/GenBank/DDBJ databases">
        <title>WGS of actinomycetes isolated from Thailand.</title>
        <authorList>
            <person name="Thawai C."/>
        </authorList>
    </citation>
    <scope>NUCLEOTIDE SEQUENCE</scope>
    <source>
        <strain evidence="1">RCU-197</strain>
    </source>
</reference>
<organism evidence="1 2">
    <name type="scientific">Streptomyces actinomycinicus</name>
    <dbReference type="NCBI Taxonomy" id="1695166"/>
    <lineage>
        <taxon>Bacteria</taxon>
        <taxon>Bacillati</taxon>
        <taxon>Actinomycetota</taxon>
        <taxon>Actinomycetes</taxon>
        <taxon>Kitasatosporales</taxon>
        <taxon>Streptomycetaceae</taxon>
        <taxon>Streptomyces</taxon>
    </lineage>
</organism>
<dbReference type="AlphaFoldDB" id="A0A937EHL5"/>
<dbReference type="EMBL" id="JAERRK010000004">
    <property type="protein sequence ID" value="MBL1082425.1"/>
    <property type="molecule type" value="Genomic_DNA"/>
</dbReference>